<dbReference type="HOGENOM" id="CLU_094156_2_0_6"/>
<dbReference type="PRINTS" id="PR01651">
    <property type="entry name" value="SECGEXPORT"/>
</dbReference>
<comment type="subcellular location">
    <subcellularLocation>
        <location evidence="1 11">Cell membrane</location>
        <topology evidence="1 11">Multi-pass membrane protein</topology>
    </subcellularLocation>
</comment>
<feature type="transmembrane region" description="Helical" evidence="11">
    <location>
        <begin position="51"/>
        <end position="73"/>
    </location>
</feature>
<evidence type="ECO:0000256" key="2">
    <source>
        <dbReference type="ARBA" id="ARBA00008445"/>
    </source>
</evidence>
<dbReference type="AlphaFoldDB" id="C5BPZ8"/>
<keyword evidence="10 11" id="KW-0472">Membrane</keyword>
<dbReference type="OrthoDB" id="9813947at2"/>
<dbReference type="Pfam" id="PF03840">
    <property type="entry name" value="SecG"/>
    <property type="match status" value="1"/>
</dbReference>
<evidence type="ECO:0000256" key="12">
    <source>
        <dbReference type="SAM" id="MobiDB-lite"/>
    </source>
</evidence>
<evidence type="ECO:0000256" key="5">
    <source>
        <dbReference type="ARBA" id="ARBA00022475"/>
    </source>
</evidence>
<dbReference type="GO" id="GO:0065002">
    <property type="term" value="P:intracellular protein transmembrane transport"/>
    <property type="evidence" value="ECO:0007669"/>
    <property type="project" value="TreeGrafter"/>
</dbReference>
<dbReference type="KEGG" id="ttu:TERTU_3260"/>
<dbReference type="Proteomes" id="UP000009080">
    <property type="component" value="Chromosome"/>
</dbReference>
<evidence type="ECO:0000256" key="1">
    <source>
        <dbReference type="ARBA" id="ARBA00004651"/>
    </source>
</evidence>
<keyword evidence="6 11" id="KW-0812">Transmembrane</keyword>
<comment type="caution">
    <text evidence="11">Lacks conserved residue(s) required for the propagation of feature annotation.</text>
</comment>
<proteinExistence type="inferred from homology"/>
<keyword evidence="5 11" id="KW-1003">Cell membrane</keyword>
<dbReference type="EMBL" id="CP001614">
    <property type="protein sequence ID" value="ACR13012.1"/>
    <property type="molecule type" value="Genomic_DNA"/>
</dbReference>
<protein>
    <recommendedName>
        <fullName evidence="3 11">Protein-export membrane protein SecG</fullName>
    </recommendedName>
</protein>
<dbReference type="RefSeq" id="WP_015819125.1">
    <property type="nucleotide sequence ID" value="NC_012997.1"/>
</dbReference>
<keyword evidence="9 11" id="KW-0811">Translocation</keyword>
<dbReference type="GO" id="GO:0043952">
    <property type="term" value="P:protein transport by the Sec complex"/>
    <property type="evidence" value="ECO:0007669"/>
    <property type="project" value="TreeGrafter"/>
</dbReference>
<dbReference type="eggNOG" id="COG1314">
    <property type="taxonomic scope" value="Bacteria"/>
</dbReference>
<evidence type="ECO:0000313" key="13">
    <source>
        <dbReference type="EMBL" id="ACR13012.1"/>
    </source>
</evidence>
<dbReference type="GO" id="GO:0005886">
    <property type="term" value="C:plasma membrane"/>
    <property type="evidence" value="ECO:0007669"/>
    <property type="project" value="UniProtKB-SubCell"/>
</dbReference>
<dbReference type="PANTHER" id="PTHR34182:SF1">
    <property type="entry name" value="PROTEIN-EXPORT MEMBRANE PROTEIN SECG"/>
    <property type="match status" value="1"/>
</dbReference>
<evidence type="ECO:0000256" key="6">
    <source>
        <dbReference type="ARBA" id="ARBA00022692"/>
    </source>
</evidence>
<feature type="region of interest" description="Disordered" evidence="12">
    <location>
        <begin position="94"/>
        <end position="148"/>
    </location>
</feature>
<dbReference type="PANTHER" id="PTHR34182">
    <property type="entry name" value="PROTEIN-EXPORT MEMBRANE PROTEIN SECG"/>
    <property type="match status" value="1"/>
</dbReference>
<keyword evidence="7 11" id="KW-0653">Protein transport</keyword>
<dbReference type="InterPro" id="IPR004692">
    <property type="entry name" value="SecG"/>
</dbReference>
<accession>C5BPZ8</accession>
<dbReference type="STRING" id="377629.TERTU_3260"/>
<dbReference type="NCBIfam" id="TIGR00810">
    <property type="entry name" value="secG"/>
    <property type="match status" value="1"/>
</dbReference>
<keyword evidence="8 11" id="KW-1133">Transmembrane helix</keyword>
<feature type="compositionally biased region" description="Acidic residues" evidence="12">
    <location>
        <begin position="129"/>
        <end position="142"/>
    </location>
</feature>
<evidence type="ECO:0000256" key="11">
    <source>
        <dbReference type="RuleBase" id="RU365087"/>
    </source>
</evidence>
<comment type="similarity">
    <text evidence="2 11">Belongs to the SecG family.</text>
</comment>
<evidence type="ECO:0000256" key="8">
    <source>
        <dbReference type="ARBA" id="ARBA00022989"/>
    </source>
</evidence>
<comment type="function">
    <text evidence="11">Involved in protein export. Participates in an early event of protein translocation.</text>
</comment>
<dbReference type="GO" id="GO:0015450">
    <property type="term" value="F:protein-transporting ATPase activity"/>
    <property type="evidence" value="ECO:0007669"/>
    <property type="project" value="UniProtKB-UniRule"/>
</dbReference>
<keyword evidence="14" id="KW-1185">Reference proteome</keyword>
<gene>
    <name evidence="13" type="primary">secG</name>
    <name evidence="13" type="ordered locus">TERTU_3260</name>
</gene>
<keyword evidence="4 11" id="KW-0813">Transport</keyword>
<evidence type="ECO:0000256" key="9">
    <source>
        <dbReference type="ARBA" id="ARBA00023010"/>
    </source>
</evidence>
<sequence length="148" mass="15211">MENILLLVHLLTALAIIGLILMQQGKGAEMGASFGAGASQTLFGSVGSGNFFSRLTAIAATIFFVTSFSLAVVAKHQSNVGDDDLALPELEQLEDASTATNNDDSDVPALEVEGANVDTAAADEVPVLDTEETTSSDAEDEVPAAPAE</sequence>
<reference evidence="13 14" key="1">
    <citation type="journal article" date="2009" name="PLoS ONE">
        <title>The complete genome of Teredinibacter turnerae T7901: an intracellular endosymbiont of marine wood-boring bivalves (shipworms).</title>
        <authorList>
            <person name="Yang J.C."/>
            <person name="Madupu R."/>
            <person name="Durkin A.S."/>
            <person name="Ekborg N.A."/>
            <person name="Pedamallu C.S."/>
            <person name="Hostetler J.B."/>
            <person name="Radune D."/>
            <person name="Toms B.S."/>
            <person name="Henrissat B."/>
            <person name="Coutinho P.M."/>
            <person name="Schwarz S."/>
            <person name="Field L."/>
            <person name="Trindade-Silva A.E."/>
            <person name="Soares C.A.G."/>
            <person name="Elshahawi S."/>
            <person name="Hanora A."/>
            <person name="Schmidt E.W."/>
            <person name="Haygood M.G."/>
            <person name="Posfai J."/>
            <person name="Benner J."/>
            <person name="Madinger C."/>
            <person name="Nove J."/>
            <person name="Anton B."/>
            <person name="Chaudhary K."/>
            <person name="Foster J."/>
            <person name="Holman A."/>
            <person name="Kumar S."/>
            <person name="Lessard P.A."/>
            <person name="Luyten Y.A."/>
            <person name="Slatko B."/>
            <person name="Wood N."/>
            <person name="Wu B."/>
            <person name="Teplitski M."/>
            <person name="Mougous J.D."/>
            <person name="Ward N."/>
            <person name="Eisen J.A."/>
            <person name="Badger J.H."/>
            <person name="Distel D.L."/>
        </authorList>
    </citation>
    <scope>NUCLEOTIDE SEQUENCE [LARGE SCALE GENOMIC DNA]</scope>
    <source>
        <strain evidence="14">ATCC 39867 / T7901</strain>
    </source>
</reference>
<name>C5BPZ8_TERTT</name>
<evidence type="ECO:0000256" key="4">
    <source>
        <dbReference type="ARBA" id="ARBA00022448"/>
    </source>
</evidence>
<evidence type="ECO:0000256" key="10">
    <source>
        <dbReference type="ARBA" id="ARBA00023136"/>
    </source>
</evidence>
<evidence type="ECO:0000256" key="3">
    <source>
        <dbReference type="ARBA" id="ARBA00017876"/>
    </source>
</evidence>
<dbReference type="GO" id="GO:0009306">
    <property type="term" value="P:protein secretion"/>
    <property type="evidence" value="ECO:0007669"/>
    <property type="project" value="UniProtKB-UniRule"/>
</dbReference>
<evidence type="ECO:0000313" key="14">
    <source>
        <dbReference type="Proteomes" id="UP000009080"/>
    </source>
</evidence>
<organism evidence="13 14">
    <name type="scientific">Teredinibacter turnerae (strain ATCC 39867 / T7901)</name>
    <dbReference type="NCBI Taxonomy" id="377629"/>
    <lineage>
        <taxon>Bacteria</taxon>
        <taxon>Pseudomonadati</taxon>
        <taxon>Pseudomonadota</taxon>
        <taxon>Gammaproteobacteria</taxon>
        <taxon>Cellvibrionales</taxon>
        <taxon>Cellvibrionaceae</taxon>
        <taxon>Teredinibacter</taxon>
    </lineage>
</organism>
<evidence type="ECO:0000256" key="7">
    <source>
        <dbReference type="ARBA" id="ARBA00022927"/>
    </source>
</evidence>